<comment type="caution">
    <text evidence="2">The sequence shown here is derived from an EMBL/GenBank/DDBJ whole genome shotgun (WGS) entry which is preliminary data.</text>
</comment>
<gene>
    <name evidence="2" type="ORF">G2W53_009811</name>
</gene>
<feature type="compositionally biased region" description="Basic and acidic residues" evidence="1">
    <location>
        <begin position="1"/>
        <end position="11"/>
    </location>
</feature>
<accession>A0A834WYM4</accession>
<keyword evidence="3" id="KW-1185">Reference proteome</keyword>
<evidence type="ECO:0000313" key="3">
    <source>
        <dbReference type="Proteomes" id="UP000634136"/>
    </source>
</evidence>
<dbReference type="AlphaFoldDB" id="A0A834WYM4"/>
<dbReference type="Proteomes" id="UP000634136">
    <property type="component" value="Unassembled WGS sequence"/>
</dbReference>
<dbReference type="EMBL" id="JAAIUW010000004">
    <property type="protein sequence ID" value="KAF7834952.1"/>
    <property type="molecule type" value="Genomic_DNA"/>
</dbReference>
<sequence>MPRRLQSEHRTHSGSRIQREPTCLTQLRNESFASEFLKVSEIRPRFVVRDMLIHDPRTSHAKTTPIGASKPLRFANTTRTDVFDSVTQRVFYLVIREGF</sequence>
<feature type="region of interest" description="Disordered" evidence="1">
    <location>
        <begin position="1"/>
        <end position="21"/>
    </location>
</feature>
<reference evidence="2" key="1">
    <citation type="submission" date="2020-09" db="EMBL/GenBank/DDBJ databases">
        <title>Genome-Enabled Discovery of Anthraquinone Biosynthesis in Senna tora.</title>
        <authorList>
            <person name="Kang S.-H."/>
            <person name="Pandey R.P."/>
            <person name="Lee C.-M."/>
            <person name="Sim J.-S."/>
            <person name="Jeong J.-T."/>
            <person name="Choi B.-S."/>
            <person name="Jung M."/>
            <person name="Ginzburg D."/>
            <person name="Zhao K."/>
            <person name="Won S.Y."/>
            <person name="Oh T.-J."/>
            <person name="Yu Y."/>
            <person name="Kim N.-H."/>
            <person name="Lee O.R."/>
            <person name="Lee T.-H."/>
            <person name="Bashyal P."/>
            <person name="Kim T.-S."/>
            <person name="Lee W.-H."/>
            <person name="Kawkins C."/>
            <person name="Kim C.-K."/>
            <person name="Kim J.S."/>
            <person name="Ahn B.O."/>
            <person name="Rhee S.Y."/>
            <person name="Sohng J.K."/>
        </authorList>
    </citation>
    <scope>NUCLEOTIDE SEQUENCE</scope>
    <source>
        <tissue evidence="2">Leaf</tissue>
    </source>
</reference>
<protein>
    <submittedName>
        <fullName evidence="2">Uncharacterized protein</fullName>
    </submittedName>
</protein>
<proteinExistence type="predicted"/>
<organism evidence="2 3">
    <name type="scientific">Senna tora</name>
    <dbReference type="NCBI Taxonomy" id="362788"/>
    <lineage>
        <taxon>Eukaryota</taxon>
        <taxon>Viridiplantae</taxon>
        <taxon>Streptophyta</taxon>
        <taxon>Embryophyta</taxon>
        <taxon>Tracheophyta</taxon>
        <taxon>Spermatophyta</taxon>
        <taxon>Magnoliopsida</taxon>
        <taxon>eudicotyledons</taxon>
        <taxon>Gunneridae</taxon>
        <taxon>Pentapetalae</taxon>
        <taxon>rosids</taxon>
        <taxon>fabids</taxon>
        <taxon>Fabales</taxon>
        <taxon>Fabaceae</taxon>
        <taxon>Caesalpinioideae</taxon>
        <taxon>Cassia clade</taxon>
        <taxon>Senna</taxon>
    </lineage>
</organism>
<evidence type="ECO:0000256" key="1">
    <source>
        <dbReference type="SAM" id="MobiDB-lite"/>
    </source>
</evidence>
<evidence type="ECO:0000313" key="2">
    <source>
        <dbReference type="EMBL" id="KAF7834952.1"/>
    </source>
</evidence>
<name>A0A834WYM4_9FABA</name>